<feature type="domain" description="Ubiquitin-like protease family profile" evidence="4">
    <location>
        <begin position="75"/>
        <end position="187"/>
    </location>
</feature>
<keyword evidence="6" id="KW-1185">Reference proteome</keyword>
<accession>A0ABC9GFU6</accession>
<dbReference type="Gene3D" id="3.40.395.10">
    <property type="entry name" value="Adenoviral Proteinase, Chain A"/>
    <property type="match status" value="1"/>
</dbReference>
<organism evidence="5 6">
    <name type="scientific">Urochloa decumbens</name>
    <dbReference type="NCBI Taxonomy" id="240449"/>
    <lineage>
        <taxon>Eukaryota</taxon>
        <taxon>Viridiplantae</taxon>
        <taxon>Streptophyta</taxon>
        <taxon>Embryophyta</taxon>
        <taxon>Tracheophyta</taxon>
        <taxon>Spermatophyta</taxon>
        <taxon>Magnoliopsida</taxon>
        <taxon>Liliopsida</taxon>
        <taxon>Poales</taxon>
        <taxon>Poaceae</taxon>
        <taxon>PACMAD clade</taxon>
        <taxon>Panicoideae</taxon>
        <taxon>Panicodae</taxon>
        <taxon>Paniceae</taxon>
        <taxon>Melinidinae</taxon>
        <taxon>Urochloa</taxon>
    </lineage>
</organism>
<comment type="similarity">
    <text evidence="1">Belongs to the peptidase C48 family.</text>
</comment>
<dbReference type="Proteomes" id="UP001497457">
    <property type="component" value="Chromosome 9rd"/>
</dbReference>
<sequence length="230" mass="26312">MIFKADETYATAAEVAKSIAMGRSLQTSMMHVATYVISQDQKGLRKKIMSPWIGIKLMQADATKSAMVQNAFNFLNTKYDLILFPIFEPNQADPKGQGHWFTMALNLEAEKFHVIDSMRPPNSPQLIITTNKMWAKVVTMWVKVTKNHPGCTVPTICRHHLDYIDRPPSFTQFGKHDCGLFTLMAIQHWDGKRLPDLIGFDEMKLRKHVLFQIINNSANMINWRAELGMD</sequence>
<dbReference type="Pfam" id="PF02902">
    <property type="entry name" value="Peptidase_C48"/>
    <property type="match status" value="1"/>
</dbReference>
<gene>
    <name evidence="5" type="ORF">URODEC1_LOCUS115363</name>
</gene>
<dbReference type="InterPro" id="IPR038765">
    <property type="entry name" value="Papain-like_cys_pep_sf"/>
</dbReference>
<dbReference type="SUPFAM" id="SSF54001">
    <property type="entry name" value="Cysteine proteinases"/>
    <property type="match status" value="1"/>
</dbReference>
<dbReference type="EMBL" id="OZ075119">
    <property type="protein sequence ID" value="CAL5093390.1"/>
    <property type="molecule type" value="Genomic_DNA"/>
</dbReference>
<dbReference type="PANTHER" id="PTHR36479">
    <property type="entry name" value="ULP_PROTEASE DOMAIN-CONTAINING PROTEIN"/>
    <property type="match status" value="1"/>
</dbReference>
<proteinExistence type="inferred from homology"/>
<dbReference type="GO" id="GO:0006508">
    <property type="term" value="P:proteolysis"/>
    <property type="evidence" value="ECO:0007669"/>
    <property type="project" value="UniProtKB-KW"/>
</dbReference>
<keyword evidence="2" id="KW-0645">Protease</keyword>
<dbReference type="InterPro" id="IPR003653">
    <property type="entry name" value="Peptidase_C48_C"/>
</dbReference>
<protein>
    <recommendedName>
        <fullName evidence="4">Ubiquitin-like protease family profile domain-containing protein</fullName>
    </recommendedName>
</protein>
<keyword evidence="3" id="KW-0378">Hydrolase</keyword>
<dbReference type="GO" id="GO:0008233">
    <property type="term" value="F:peptidase activity"/>
    <property type="evidence" value="ECO:0007669"/>
    <property type="project" value="UniProtKB-KW"/>
</dbReference>
<name>A0ABC9GFU6_9POAL</name>
<reference evidence="5 6" key="2">
    <citation type="submission" date="2024-10" db="EMBL/GenBank/DDBJ databases">
        <authorList>
            <person name="Ryan C."/>
        </authorList>
    </citation>
    <scope>NUCLEOTIDE SEQUENCE [LARGE SCALE GENOMIC DNA]</scope>
</reference>
<evidence type="ECO:0000313" key="6">
    <source>
        <dbReference type="Proteomes" id="UP001497457"/>
    </source>
</evidence>
<reference evidence="6" key="1">
    <citation type="submission" date="2024-06" db="EMBL/GenBank/DDBJ databases">
        <authorList>
            <person name="Ryan C."/>
        </authorList>
    </citation>
    <scope>NUCLEOTIDE SEQUENCE [LARGE SCALE GENOMIC DNA]</scope>
</reference>
<evidence type="ECO:0000313" key="5">
    <source>
        <dbReference type="EMBL" id="CAL5093390.1"/>
    </source>
</evidence>
<dbReference type="AlphaFoldDB" id="A0ABC9GFU6"/>
<evidence type="ECO:0000256" key="3">
    <source>
        <dbReference type="ARBA" id="ARBA00022801"/>
    </source>
</evidence>
<evidence type="ECO:0000256" key="1">
    <source>
        <dbReference type="ARBA" id="ARBA00005234"/>
    </source>
</evidence>
<evidence type="ECO:0000256" key="2">
    <source>
        <dbReference type="ARBA" id="ARBA00022670"/>
    </source>
</evidence>
<dbReference type="PANTHER" id="PTHR36479:SF10">
    <property type="entry name" value="UBIQUITIN-LIKE PROTEASE FAMILY PROFILE DOMAIN-CONTAINING PROTEIN"/>
    <property type="match status" value="1"/>
</dbReference>
<evidence type="ECO:0000259" key="4">
    <source>
        <dbReference type="Pfam" id="PF02902"/>
    </source>
</evidence>